<dbReference type="Proteomes" id="UP001529369">
    <property type="component" value="Unassembled WGS sequence"/>
</dbReference>
<dbReference type="PANTHER" id="PTHR23522:SF10">
    <property type="entry name" value="3-PHENYLPROPIONIC ACID TRANSPORTER-RELATED"/>
    <property type="match status" value="1"/>
</dbReference>
<name>A0ABT8A555_9PROT</name>
<dbReference type="InterPro" id="IPR026032">
    <property type="entry name" value="HcaT-like"/>
</dbReference>
<feature type="transmembrane region" description="Helical" evidence="8">
    <location>
        <begin position="12"/>
        <end position="33"/>
    </location>
</feature>
<evidence type="ECO:0000256" key="2">
    <source>
        <dbReference type="ARBA" id="ARBA00022448"/>
    </source>
</evidence>
<gene>
    <name evidence="10" type="ORF">QWZ14_11130</name>
</gene>
<evidence type="ECO:0000256" key="1">
    <source>
        <dbReference type="ARBA" id="ARBA00004429"/>
    </source>
</evidence>
<keyword evidence="5 8" id="KW-0812">Transmembrane</keyword>
<feature type="domain" description="Major facilitator superfamily associated" evidence="9">
    <location>
        <begin position="16"/>
        <end position="367"/>
    </location>
</feature>
<evidence type="ECO:0000256" key="7">
    <source>
        <dbReference type="ARBA" id="ARBA00023136"/>
    </source>
</evidence>
<dbReference type="EMBL" id="JAUFPN010000125">
    <property type="protein sequence ID" value="MDN3564915.1"/>
    <property type="molecule type" value="Genomic_DNA"/>
</dbReference>
<dbReference type="InterPro" id="IPR024989">
    <property type="entry name" value="MFS_assoc_dom"/>
</dbReference>
<evidence type="ECO:0000256" key="6">
    <source>
        <dbReference type="ARBA" id="ARBA00022989"/>
    </source>
</evidence>
<dbReference type="Gene3D" id="1.20.1250.20">
    <property type="entry name" value="MFS general substrate transporter like domains"/>
    <property type="match status" value="2"/>
</dbReference>
<dbReference type="SUPFAM" id="SSF103473">
    <property type="entry name" value="MFS general substrate transporter"/>
    <property type="match status" value="1"/>
</dbReference>
<comment type="caution">
    <text evidence="10">The sequence shown here is derived from an EMBL/GenBank/DDBJ whole genome shotgun (WGS) entry which is preliminary data.</text>
</comment>
<feature type="transmembrane region" description="Helical" evidence="8">
    <location>
        <begin position="215"/>
        <end position="235"/>
    </location>
</feature>
<keyword evidence="4" id="KW-0997">Cell inner membrane</keyword>
<organism evidence="10 11">
    <name type="scientific">Paeniroseomonas aquatica</name>
    <dbReference type="NCBI Taxonomy" id="373043"/>
    <lineage>
        <taxon>Bacteria</taxon>
        <taxon>Pseudomonadati</taxon>
        <taxon>Pseudomonadota</taxon>
        <taxon>Alphaproteobacteria</taxon>
        <taxon>Acetobacterales</taxon>
        <taxon>Acetobacteraceae</taxon>
        <taxon>Paeniroseomonas</taxon>
    </lineage>
</organism>
<keyword evidence="3" id="KW-1003">Cell membrane</keyword>
<protein>
    <submittedName>
        <fullName evidence="10">MFS transporter</fullName>
    </submittedName>
</protein>
<feature type="transmembrane region" description="Helical" evidence="8">
    <location>
        <begin position="241"/>
        <end position="266"/>
    </location>
</feature>
<comment type="subcellular location">
    <subcellularLocation>
        <location evidence="1">Cell inner membrane</location>
        <topology evidence="1">Multi-pass membrane protein</topology>
    </subcellularLocation>
</comment>
<evidence type="ECO:0000313" key="10">
    <source>
        <dbReference type="EMBL" id="MDN3564915.1"/>
    </source>
</evidence>
<feature type="transmembrane region" description="Helical" evidence="8">
    <location>
        <begin position="366"/>
        <end position="385"/>
    </location>
</feature>
<evidence type="ECO:0000256" key="3">
    <source>
        <dbReference type="ARBA" id="ARBA00022475"/>
    </source>
</evidence>
<sequence>MTSDRIGSDRGAYLGLFVLLFLGWGVLSPFLPAVLAVQGASASQIGLLLGLGVVVRLVAMPVAGRLADLWDRPRQVLAALLAAAGLAALGYGLALGFLPLLLVGVLHAVATGPMGPLPDALAVRSAAAGRLDYGIVRGAGAAAFILANALAGWLAGMAGSPLVLLWLNAGLCGLAAVAALRLPPPARAAVPAGTAAAGGPGTIRALFALPEFRRLLLVSGLVQGSHALYLGFATLRWQAAGIAPGVIGLLWSLSVAAEVLVFFWLGRPLLARLGPGRLCALAAAAGLLRWGLMAVTDAVPVLLLAQPLHGLTYAAQHLAAMAVLARVAAPDQAATAQSLHASLGAGAWTAALLLVSGPLYEALGGSAFWVMAAASALAVPLALGLGHAPVARLRPATAEQ</sequence>
<accession>A0ABT8A555</accession>
<keyword evidence="6 8" id="KW-1133">Transmembrane helix</keyword>
<evidence type="ECO:0000256" key="4">
    <source>
        <dbReference type="ARBA" id="ARBA00022519"/>
    </source>
</evidence>
<feature type="transmembrane region" description="Helical" evidence="8">
    <location>
        <begin position="135"/>
        <end position="155"/>
    </location>
</feature>
<feature type="transmembrane region" description="Helical" evidence="8">
    <location>
        <begin position="311"/>
        <end position="329"/>
    </location>
</feature>
<evidence type="ECO:0000313" key="11">
    <source>
        <dbReference type="Proteomes" id="UP001529369"/>
    </source>
</evidence>
<proteinExistence type="predicted"/>
<feature type="transmembrane region" description="Helical" evidence="8">
    <location>
        <begin position="45"/>
        <end position="64"/>
    </location>
</feature>
<feature type="transmembrane region" description="Helical" evidence="8">
    <location>
        <begin position="278"/>
        <end position="305"/>
    </location>
</feature>
<evidence type="ECO:0000256" key="5">
    <source>
        <dbReference type="ARBA" id="ARBA00022692"/>
    </source>
</evidence>
<keyword evidence="2" id="KW-0813">Transport</keyword>
<feature type="transmembrane region" description="Helical" evidence="8">
    <location>
        <begin position="188"/>
        <end position="208"/>
    </location>
</feature>
<dbReference type="InterPro" id="IPR036259">
    <property type="entry name" value="MFS_trans_sf"/>
</dbReference>
<keyword evidence="11" id="KW-1185">Reference proteome</keyword>
<dbReference type="RefSeq" id="WP_290316727.1">
    <property type="nucleotide sequence ID" value="NZ_JAUFPN010000125.1"/>
</dbReference>
<feature type="transmembrane region" description="Helical" evidence="8">
    <location>
        <begin position="76"/>
        <end position="109"/>
    </location>
</feature>
<keyword evidence="7 8" id="KW-0472">Membrane</keyword>
<dbReference type="PIRSF" id="PIRSF004925">
    <property type="entry name" value="HcaT"/>
    <property type="match status" value="1"/>
</dbReference>
<dbReference type="PANTHER" id="PTHR23522">
    <property type="entry name" value="BLL5896 PROTEIN"/>
    <property type="match status" value="1"/>
</dbReference>
<feature type="transmembrane region" description="Helical" evidence="8">
    <location>
        <begin position="341"/>
        <end position="360"/>
    </location>
</feature>
<dbReference type="NCBIfam" id="NF037955">
    <property type="entry name" value="mfs"/>
    <property type="match status" value="1"/>
</dbReference>
<dbReference type="Pfam" id="PF12832">
    <property type="entry name" value="MFS_1_like"/>
    <property type="match status" value="1"/>
</dbReference>
<evidence type="ECO:0000256" key="8">
    <source>
        <dbReference type="SAM" id="Phobius"/>
    </source>
</evidence>
<evidence type="ECO:0000259" key="9">
    <source>
        <dbReference type="Pfam" id="PF12832"/>
    </source>
</evidence>
<feature type="transmembrane region" description="Helical" evidence="8">
    <location>
        <begin position="162"/>
        <end position="182"/>
    </location>
</feature>
<reference evidence="11" key="1">
    <citation type="journal article" date="2019" name="Int. J. Syst. Evol. Microbiol.">
        <title>The Global Catalogue of Microorganisms (GCM) 10K type strain sequencing project: providing services to taxonomists for standard genome sequencing and annotation.</title>
        <authorList>
            <consortium name="The Broad Institute Genomics Platform"/>
            <consortium name="The Broad Institute Genome Sequencing Center for Infectious Disease"/>
            <person name="Wu L."/>
            <person name="Ma J."/>
        </authorList>
    </citation>
    <scope>NUCLEOTIDE SEQUENCE [LARGE SCALE GENOMIC DNA]</scope>
    <source>
        <strain evidence="11">CECT 7131</strain>
    </source>
</reference>